<name>A0A6L9XTY9_9MICO</name>
<proteinExistence type="predicted"/>
<evidence type="ECO:0000313" key="1">
    <source>
        <dbReference type="EMBL" id="NEN04727.1"/>
    </source>
</evidence>
<dbReference type="EMBL" id="JAAGWY010000001">
    <property type="protein sequence ID" value="NEN04727.1"/>
    <property type="molecule type" value="Genomic_DNA"/>
</dbReference>
<gene>
    <name evidence="1" type="ORF">G3T36_02480</name>
</gene>
<protein>
    <submittedName>
        <fullName evidence="1">Uncharacterized protein</fullName>
    </submittedName>
</protein>
<organism evidence="1 2">
    <name type="scientific">Leifsonia tongyongensis</name>
    <dbReference type="NCBI Taxonomy" id="1268043"/>
    <lineage>
        <taxon>Bacteria</taxon>
        <taxon>Bacillati</taxon>
        <taxon>Actinomycetota</taxon>
        <taxon>Actinomycetes</taxon>
        <taxon>Micrococcales</taxon>
        <taxon>Microbacteriaceae</taxon>
        <taxon>Leifsonia</taxon>
    </lineage>
</organism>
<comment type="caution">
    <text evidence="1">The sequence shown here is derived from an EMBL/GenBank/DDBJ whole genome shotgun (WGS) entry which is preliminary data.</text>
</comment>
<accession>A0A6L9XTY9</accession>
<evidence type="ECO:0000313" key="2">
    <source>
        <dbReference type="Proteomes" id="UP000474967"/>
    </source>
</evidence>
<dbReference type="Proteomes" id="UP000474967">
    <property type="component" value="Unassembled WGS sequence"/>
</dbReference>
<reference evidence="1 2" key="1">
    <citation type="journal article" date="2014" name="J. Microbiol.">
        <title>Diaminobutyricibacter tongyongensis gen. nov., sp. nov. and Homoserinibacter gongjuensis gen. nov., sp. nov. belong to the family Microbacteriaceae.</title>
        <authorList>
            <person name="Kim S.J."/>
            <person name="Ahn J.H."/>
            <person name="Weon H.Y."/>
            <person name="Hamada M."/>
            <person name="Suzuki K."/>
            <person name="Kwon S.W."/>
        </authorList>
    </citation>
    <scope>NUCLEOTIDE SEQUENCE [LARGE SCALE GENOMIC DNA]</scope>
    <source>
        <strain evidence="1 2">NBRC 108724</strain>
    </source>
</reference>
<keyword evidence="2" id="KW-1185">Reference proteome</keyword>
<dbReference type="AlphaFoldDB" id="A0A6L9XTY9"/>
<sequence>MPRQGIHIVTLGDGWCSAALMRVEFIQSDETESSDSFLMIRDLRRKYAVHMWDEDASANEPESAKGWPKDSTEEMTRRLREVLGPALIAVITYTTADQVAMWEAGTVEPLPEQSDALQVAFGIVEELLEVDTANIVRAWFMGMNPQLDDATPAEGIANGRASEVAAAAGAFIQSG</sequence>